<organism evidence="1">
    <name type="scientific">hydrothermal vent metagenome</name>
    <dbReference type="NCBI Taxonomy" id="652676"/>
    <lineage>
        <taxon>unclassified sequences</taxon>
        <taxon>metagenomes</taxon>
        <taxon>ecological metagenomes</taxon>
    </lineage>
</organism>
<dbReference type="EMBL" id="FPHG01000018">
    <property type="protein sequence ID" value="SFV53034.1"/>
    <property type="molecule type" value="Genomic_DNA"/>
</dbReference>
<protein>
    <submittedName>
        <fullName evidence="1">Uncharacterized protein</fullName>
    </submittedName>
</protein>
<evidence type="ECO:0000313" key="1">
    <source>
        <dbReference type="EMBL" id="SFV53034.1"/>
    </source>
</evidence>
<sequence>MKKKERLYISDIIEDPAIPYPAYYILSKSMINNEILHSTLEAIHQYEFSNYKIPKDYQDIFDILNSGNFVIYKEKYAIGYFGGRVMYLESHGWKSMNATEDAFNLENWLV</sequence>
<gene>
    <name evidence="1" type="ORF">MNB_SV-9-830</name>
</gene>
<accession>A0A1W1BHK4</accession>
<dbReference type="AlphaFoldDB" id="A0A1W1BHK4"/>
<reference evidence="1" key="1">
    <citation type="submission" date="2016-10" db="EMBL/GenBank/DDBJ databases">
        <authorList>
            <person name="de Groot N.N."/>
        </authorList>
    </citation>
    <scope>NUCLEOTIDE SEQUENCE</scope>
</reference>
<proteinExistence type="predicted"/>
<name>A0A1W1BHK4_9ZZZZ</name>